<protein>
    <recommendedName>
        <fullName evidence="3">Lipoprotein</fullName>
    </recommendedName>
</protein>
<organism evidence="1 2">
    <name type="scientific">Microbulbifer variabilis</name>
    <dbReference type="NCBI Taxonomy" id="266805"/>
    <lineage>
        <taxon>Bacteria</taxon>
        <taxon>Pseudomonadati</taxon>
        <taxon>Pseudomonadota</taxon>
        <taxon>Gammaproteobacteria</taxon>
        <taxon>Cellvibrionales</taxon>
        <taxon>Microbulbiferaceae</taxon>
        <taxon>Microbulbifer</taxon>
    </lineage>
</organism>
<dbReference type="PROSITE" id="PS51257">
    <property type="entry name" value="PROKAR_LIPOPROTEIN"/>
    <property type="match status" value="1"/>
</dbReference>
<keyword evidence="2" id="KW-1185">Reference proteome</keyword>
<dbReference type="RefSeq" id="WP_252084492.1">
    <property type="nucleotide sequence ID" value="NZ_CP092418.1"/>
</dbReference>
<dbReference type="EMBL" id="CP092418">
    <property type="protein sequence ID" value="USD22130.1"/>
    <property type="molecule type" value="Genomic_DNA"/>
</dbReference>
<sequence length="216" mass="23044">MKMLGYGVLGVLLAACLGGCVGMADMTSRMGGLGVVSEKVSTFDGATIVEVSPQFVHDPKHTGWGFNSYKLGARWNSNSPEYVALIMSYSSSADNVGSIYTSLTGIDVNLNGQKYSFEAGGATSHGNDGWNDLSKTIYTNSQNTVVVPLEFLQEMTVTEDCTIRIHSSDGYEDALFSMERRPGGQGLALMSIREFLSKVKNKRQILAVGDTAGSGG</sequence>
<evidence type="ECO:0008006" key="3">
    <source>
        <dbReference type="Google" id="ProtNLM"/>
    </source>
</evidence>
<name>A0ABY4VDR7_9GAMM</name>
<evidence type="ECO:0000313" key="1">
    <source>
        <dbReference type="EMBL" id="USD22130.1"/>
    </source>
</evidence>
<proteinExistence type="predicted"/>
<accession>A0ABY4VDR7</accession>
<evidence type="ECO:0000313" key="2">
    <source>
        <dbReference type="Proteomes" id="UP001055658"/>
    </source>
</evidence>
<dbReference type="Proteomes" id="UP001055658">
    <property type="component" value="Chromosome"/>
</dbReference>
<gene>
    <name evidence="1" type="ORF">MJO52_03065</name>
</gene>
<reference evidence="1" key="1">
    <citation type="submission" date="2022-02" db="EMBL/GenBank/DDBJ databases">
        <title>Coral-associated bacteria.</title>
        <authorList>
            <person name="Tang K."/>
            <person name="Wang X."/>
        </authorList>
    </citation>
    <scope>NUCLEOTIDE SEQUENCE</scope>
    <source>
        <strain evidence="1">SCSIO 43006</strain>
    </source>
</reference>